<evidence type="ECO:0000313" key="3">
    <source>
        <dbReference type="Proteomes" id="UP000324800"/>
    </source>
</evidence>
<proteinExistence type="predicted"/>
<feature type="region of interest" description="Disordered" evidence="1">
    <location>
        <begin position="1"/>
        <end position="23"/>
    </location>
</feature>
<organism evidence="2 3">
    <name type="scientific">Streblomastix strix</name>
    <dbReference type="NCBI Taxonomy" id="222440"/>
    <lineage>
        <taxon>Eukaryota</taxon>
        <taxon>Metamonada</taxon>
        <taxon>Preaxostyla</taxon>
        <taxon>Oxymonadida</taxon>
        <taxon>Streblomastigidae</taxon>
        <taxon>Streblomastix</taxon>
    </lineage>
</organism>
<dbReference type="AlphaFoldDB" id="A0A5J4VH78"/>
<dbReference type="Proteomes" id="UP000324800">
    <property type="component" value="Unassembled WGS sequence"/>
</dbReference>
<name>A0A5J4VH78_9EUKA</name>
<accession>A0A5J4VH78</accession>
<dbReference type="EMBL" id="SNRW01007168">
    <property type="protein sequence ID" value="KAA6381719.1"/>
    <property type="molecule type" value="Genomic_DNA"/>
</dbReference>
<comment type="caution">
    <text evidence="2">The sequence shown here is derived from an EMBL/GenBank/DDBJ whole genome shotgun (WGS) entry which is preliminary data.</text>
</comment>
<evidence type="ECO:0000313" key="2">
    <source>
        <dbReference type="EMBL" id="KAA6381719.1"/>
    </source>
</evidence>
<gene>
    <name evidence="2" type="ORF">EZS28_022755</name>
</gene>
<sequence length="152" mass="17269">MDVRKANVSGSKGIKTAKRWKKRQRIPGKSGLDTVLTDEEQTRHLQCAFLLLGVREQLLKAQEYNIDVIIYKAHTPHLCLSLDCYPFSTFKKALKKFCKPPFRASAAQQRQAIVTALTEAVRQASVEDIIKKNLKKWSMAFQSFDCSKPIVS</sequence>
<protein>
    <recommendedName>
        <fullName evidence="4">DDE-1 domain-containing protein</fullName>
    </recommendedName>
</protein>
<evidence type="ECO:0000256" key="1">
    <source>
        <dbReference type="SAM" id="MobiDB-lite"/>
    </source>
</evidence>
<reference evidence="2 3" key="1">
    <citation type="submission" date="2019-03" db="EMBL/GenBank/DDBJ databases">
        <title>Single cell metagenomics reveals metabolic interactions within the superorganism composed of flagellate Streblomastix strix and complex community of Bacteroidetes bacteria on its surface.</title>
        <authorList>
            <person name="Treitli S.C."/>
            <person name="Kolisko M."/>
            <person name="Husnik F."/>
            <person name="Keeling P."/>
            <person name="Hampl V."/>
        </authorList>
    </citation>
    <scope>NUCLEOTIDE SEQUENCE [LARGE SCALE GENOMIC DNA]</scope>
    <source>
        <strain evidence="2">ST1C</strain>
    </source>
</reference>
<evidence type="ECO:0008006" key="4">
    <source>
        <dbReference type="Google" id="ProtNLM"/>
    </source>
</evidence>